<name>A0ABU7LNU6_9PROT</name>
<keyword evidence="1" id="KW-0732">Signal</keyword>
<dbReference type="Proteomes" id="UP001354971">
    <property type="component" value="Unassembled WGS sequence"/>
</dbReference>
<comment type="caution">
    <text evidence="2">The sequence shown here is derived from an EMBL/GenBank/DDBJ whole genome shotgun (WGS) entry which is preliminary data.</text>
</comment>
<evidence type="ECO:0000313" key="2">
    <source>
        <dbReference type="EMBL" id="MEE2525596.1"/>
    </source>
</evidence>
<accession>A0ABU7LNU6</accession>
<feature type="signal peptide" evidence="1">
    <location>
        <begin position="1"/>
        <end position="21"/>
    </location>
</feature>
<keyword evidence="3" id="KW-1185">Reference proteome</keyword>
<evidence type="ECO:0000256" key="1">
    <source>
        <dbReference type="SAM" id="SignalP"/>
    </source>
</evidence>
<feature type="chain" id="PRO_5047299262" evidence="1">
    <location>
        <begin position="22"/>
        <end position="221"/>
    </location>
</feature>
<protein>
    <submittedName>
        <fullName evidence="2">Uncharacterized protein</fullName>
    </submittedName>
</protein>
<proteinExistence type="predicted"/>
<reference evidence="2 3" key="1">
    <citation type="submission" date="2024-01" db="EMBL/GenBank/DDBJ databases">
        <title>Hyphobacterium bacterium isolated from marine sediment.</title>
        <authorList>
            <person name="Zhao S."/>
        </authorList>
    </citation>
    <scope>NUCLEOTIDE SEQUENCE [LARGE SCALE GENOMIC DNA]</scope>
    <source>
        <strain evidence="3">HN65</strain>
    </source>
</reference>
<organism evidence="2 3">
    <name type="scientific">Hyphobacterium lacteum</name>
    <dbReference type="NCBI Taxonomy" id="3116575"/>
    <lineage>
        <taxon>Bacteria</taxon>
        <taxon>Pseudomonadati</taxon>
        <taxon>Pseudomonadota</taxon>
        <taxon>Alphaproteobacteria</taxon>
        <taxon>Maricaulales</taxon>
        <taxon>Maricaulaceae</taxon>
        <taxon>Hyphobacterium</taxon>
    </lineage>
</organism>
<sequence length="221" mass="25031">MISRTLFAASMAALISAPALADIWECEFGQAETEAETGLISTCSHVLHEVIDTEIVQGCENELPDERVPIRNLVLNTVSMEARWEEHRQRPPHLRPERVEWLMERGVTREQAEDLAARVNVFPFEGFLLSHTVSSGHTYGDPITDEYVQNSPMEIEHHTFVFHEPWEQESYQLLSDGLTGHAYLIEPIREGTGSWLEIRYGQCTITETPGEEPADADQAED</sequence>
<dbReference type="EMBL" id="JAZDRP010000002">
    <property type="protein sequence ID" value="MEE2525596.1"/>
    <property type="molecule type" value="Genomic_DNA"/>
</dbReference>
<evidence type="ECO:0000313" key="3">
    <source>
        <dbReference type="Proteomes" id="UP001354971"/>
    </source>
</evidence>
<gene>
    <name evidence="2" type="ORF">V0U79_04400</name>
</gene>
<dbReference type="RefSeq" id="WP_330198257.1">
    <property type="nucleotide sequence ID" value="NZ_JAZDRP010000002.1"/>
</dbReference>